<evidence type="ECO:0000313" key="3">
    <source>
        <dbReference type="Proteomes" id="UP001157125"/>
    </source>
</evidence>
<dbReference type="Gene3D" id="3.40.50.300">
    <property type="entry name" value="P-loop containing nucleotide triphosphate hydrolases"/>
    <property type="match status" value="1"/>
</dbReference>
<comment type="caution">
    <text evidence="2">The sequence shown here is derived from an EMBL/GenBank/DDBJ whole genome shotgun (WGS) entry which is preliminary data.</text>
</comment>
<dbReference type="EMBL" id="BSUN01000001">
    <property type="protein sequence ID" value="GMA36778.1"/>
    <property type="molecule type" value="Genomic_DNA"/>
</dbReference>
<feature type="domain" description="Dynamin N-terminal" evidence="1">
    <location>
        <begin position="10"/>
        <end position="51"/>
    </location>
</feature>
<evidence type="ECO:0000259" key="1">
    <source>
        <dbReference type="Pfam" id="PF00350"/>
    </source>
</evidence>
<organism evidence="2 3">
    <name type="scientific">Demequina litorisediminis</name>
    <dbReference type="NCBI Taxonomy" id="1849022"/>
    <lineage>
        <taxon>Bacteria</taxon>
        <taxon>Bacillati</taxon>
        <taxon>Actinomycetota</taxon>
        <taxon>Actinomycetes</taxon>
        <taxon>Micrococcales</taxon>
        <taxon>Demequinaceae</taxon>
        <taxon>Demequina</taxon>
    </lineage>
</organism>
<proteinExistence type="predicted"/>
<reference evidence="3" key="1">
    <citation type="journal article" date="2019" name="Int. J. Syst. Evol. Microbiol.">
        <title>The Global Catalogue of Microorganisms (GCM) 10K type strain sequencing project: providing services to taxonomists for standard genome sequencing and annotation.</title>
        <authorList>
            <consortium name="The Broad Institute Genomics Platform"/>
            <consortium name="The Broad Institute Genome Sequencing Center for Infectious Disease"/>
            <person name="Wu L."/>
            <person name="Ma J."/>
        </authorList>
    </citation>
    <scope>NUCLEOTIDE SEQUENCE [LARGE SCALE GENOMIC DNA]</scope>
    <source>
        <strain evidence="3">NBRC 112299</strain>
    </source>
</reference>
<sequence length="99" mass="10088">MREEASPAVVVVAGSTGAGKSTVVNALLGEPLTPAGVLRPTTRVPHVFHHPLDADVLTSVADGSEVIATDAVPRGLAIVDSPDLDSVRGENRDVAEKAA</sequence>
<dbReference type="Pfam" id="PF00350">
    <property type="entry name" value="Dynamin_N"/>
    <property type="match status" value="1"/>
</dbReference>
<dbReference type="InterPro" id="IPR045063">
    <property type="entry name" value="Dynamin_N"/>
</dbReference>
<dbReference type="InterPro" id="IPR027417">
    <property type="entry name" value="P-loop_NTPase"/>
</dbReference>
<accession>A0ABQ6II03</accession>
<name>A0ABQ6II03_9MICO</name>
<dbReference type="SUPFAM" id="SSF52540">
    <property type="entry name" value="P-loop containing nucleoside triphosphate hydrolases"/>
    <property type="match status" value="1"/>
</dbReference>
<dbReference type="Proteomes" id="UP001157125">
    <property type="component" value="Unassembled WGS sequence"/>
</dbReference>
<keyword evidence="3" id="KW-1185">Reference proteome</keyword>
<protein>
    <recommendedName>
        <fullName evidence="1">Dynamin N-terminal domain-containing protein</fullName>
    </recommendedName>
</protein>
<evidence type="ECO:0000313" key="2">
    <source>
        <dbReference type="EMBL" id="GMA36778.1"/>
    </source>
</evidence>
<gene>
    <name evidence="2" type="ORF">GCM10025876_29820</name>
</gene>